<dbReference type="PANTHER" id="PTHR21240:SF19">
    <property type="entry name" value="CATALYTIC_ HYDROLASE"/>
    <property type="match status" value="1"/>
</dbReference>
<organism evidence="3">
    <name type="scientific">marine sediment metagenome</name>
    <dbReference type="NCBI Taxonomy" id="412755"/>
    <lineage>
        <taxon>unclassified sequences</taxon>
        <taxon>metagenomes</taxon>
        <taxon>ecological metagenomes</taxon>
    </lineage>
</organism>
<dbReference type="GO" id="GO:0016831">
    <property type="term" value="F:carboxy-lyase activity"/>
    <property type="evidence" value="ECO:0007669"/>
    <property type="project" value="InterPro"/>
</dbReference>
<gene>
    <name evidence="3" type="ORF">LCGC14_0824770</name>
</gene>
<evidence type="ECO:0000313" key="3">
    <source>
        <dbReference type="EMBL" id="KKN31353.1"/>
    </source>
</evidence>
<dbReference type="InterPro" id="IPR032466">
    <property type="entry name" value="Metal_Hydrolase"/>
</dbReference>
<comment type="caution">
    <text evidence="3">The sequence shown here is derived from an EMBL/GenBank/DDBJ whole genome shotgun (WGS) entry which is preliminary data.</text>
</comment>
<sequence length="280" mass="32522">MKMNEIDDLKTIDFHVHIGLKEHWYEWIHDYQKKTHSEYYERYEEMIDPERFAAYLKSHQIEKAVILPEISPLTTGVVSNEYVMDFCQGNDIFLPFCTVNPSLVSQPAPEFRKYIKMGAQGIKLYPSYNHFYPNESCIYPLYEIAQEHRLPVLVHTGSSVFKGSKIKYADPIYLDDVASDFPDLPLLMAHSGRGLWYEKALFLSRLHPNLYLEISGLPPKNLLYYFPDMEKDIDKFVYGSDWPGIRTINSNIKAIKELPLAEESIRKVLYKNAAGILGLK</sequence>
<dbReference type="Pfam" id="PF04909">
    <property type="entry name" value="Amidohydro_2"/>
    <property type="match status" value="1"/>
</dbReference>
<evidence type="ECO:0000259" key="2">
    <source>
        <dbReference type="Pfam" id="PF04909"/>
    </source>
</evidence>
<accession>A0A0F9SQB4</accession>
<dbReference type="EMBL" id="LAZR01002336">
    <property type="protein sequence ID" value="KKN31353.1"/>
    <property type="molecule type" value="Genomic_DNA"/>
</dbReference>
<feature type="domain" description="Amidohydrolase-related" evidence="2">
    <location>
        <begin position="12"/>
        <end position="279"/>
    </location>
</feature>
<name>A0A0F9SQB4_9ZZZZ</name>
<dbReference type="PANTHER" id="PTHR21240">
    <property type="entry name" value="2-AMINO-3-CARBOXYLMUCONATE-6-SEMIALDEHYDE DECARBOXYLASE"/>
    <property type="match status" value="1"/>
</dbReference>
<protein>
    <recommendedName>
        <fullName evidence="2">Amidohydrolase-related domain-containing protein</fullName>
    </recommendedName>
</protein>
<dbReference type="GO" id="GO:0016787">
    <property type="term" value="F:hydrolase activity"/>
    <property type="evidence" value="ECO:0007669"/>
    <property type="project" value="InterPro"/>
</dbReference>
<keyword evidence="1" id="KW-0456">Lyase</keyword>
<dbReference type="InterPro" id="IPR006680">
    <property type="entry name" value="Amidohydro-rel"/>
</dbReference>
<proteinExistence type="predicted"/>
<dbReference type="AlphaFoldDB" id="A0A0F9SQB4"/>
<evidence type="ECO:0000256" key="1">
    <source>
        <dbReference type="ARBA" id="ARBA00023239"/>
    </source>
</evidence>
<reference evidence="3" key="1">
    <citation type="journal article" date="2015" name="Nature">
        <title>Complex archaea that bridge the gap between prokaryotes and eukaryotes.</title>
        <authorList>
            <person name="Spang A."/>
            <person name="Saw J.H."/>
            <person name="Jorgensen S.L."/>
            <person name="Zaremba-Niedzwiedzka K."/>
            <person name="Martijn J."/>
            <person name="Lind A.E."/>
            <person name="van Eijk R."/>
            <person name="Schleper C."/>
            <person name="Guy L."/>
            <person name="Ettema T.J."/>
        </authorList>
    </citation>
    <scope>NUCLEOTIDE SEQUENCE</scope>
</reference>
<dbReference type="InterPro" id="IPR032465">
    <property type="entry name" value="ACMSD"/>
</dbReference>
<dbReference type="CDD" id="cd01292">
    <property type="entry name" value="metallo-dependent_hydrolases"/>
    <property type="match status" value="1"/>
</dbReference>
<dbReference type="SUPFAM" id="SSF51556">
    <property type="entry name" value="Metallo-dependent hydrolases"/>
    <property type="match status" value="1"/>
</dbReference>
<dbReference type="Gene3D" id="3.20.20.140">
    <property type="entry name" value="Metal-dependent hydrolases"/>
    <property type="match status" value="1"/>
</dbReference>